<keyword evidence="5" id="KW-0645">Protease</keyword>
<dbReference type="InterPro" id="IPR044537">
    <property type="entry name" value="Rip2-like"/>
</dbReference>
<evidence type="ECO:0000256" key="1">
    <source>
        <dbReference type="ARBA" id="ARBA00001947"/>
    </source>
</evidence>
<dbReference type="GO" id="GO:0008237">
    <property type="term" value="F:metallopeptidase activity"/>
    <property type="evidence" value="ECO:0007669"/>
    <property type="project" value="UniProtKB-KW"/>
</dbReference>
<dbReference type="Pfam" id="PF02163">
    <property type="entry name" value="Peptidase_M50"/>
    <property type="match status" value="1"/>
</dbReference>
<comment type="similarity">
    <text evidence="3">Belongs to the peptidase M50B family.</text>
</comment>
<gene>
    <name evidence="15" type="ORF">SDC9_12691</name>
</gene>
<keyword evidence="11" id="KW-0482">Metalloprotease</keyword>
<evidence type="ECO:0000256" key="13">
    <source>
        <dbReference type="SAM" id="Phobius"/>
    </source>
</evidence>
<keyword evidence="7" id="KW-0479">Metal-binding</keyword>
<dbReference type="PANTHER" id="PTHR35864:SF1">
    <property type="entry name" value="ZINC METALLOPROTEASE YWHC-RELATED"/>
    <property type="match status" value="1"/>
</dbReference>
<feature type="transmembrane region" description="Helical" evidence="13">
    <location>
        <begin position="123"/>
        <end position="142"/>
    </location>
</feature>
<protein>
    <recommendedName>
        <fullName evidence="14">Peptidase M50 domain-containing protein</fullName>
    </recommendedName>
</protein>
<evidence type="ECO:0000256" key="9">
    <source>
        <dbReference type="ARBA" id="ARBA00022833"/>
    </source>
</evidence>
<feature type="domain" description="Peptidase M50" evidence="14">
    <location>
        <begin position="117"/>
        <end position="180"/>
    </location>
</feature>
<dbReference type="InterPro" id="IPR052348">
    <property type="entry name" value="Metallopeptidase_M50B"/>
</dbReference>
<evidence type="ECO:0000259" key="14">
    <source>
        <dbReference type="Pfam" id="PF02163"/>
    </source>
</evidence>
<dbReference type="AlphaFoldDB" id="A0A644TL02"/>
<evidence type="ECO:0000313" key="15">
    <source>
        <dbReference type="EMBL" id="MPL67002.1"/>
    </source>
</evidence>
<dbReference type="GO" id="GO:0005886">
    <property type="term" value="C:plasma membrane"/>
    <property type="evidence" value="ECO:0007669"/>
    <property type="project" value="UniProtKB-SubCell"/>
</dbReference>
<feature type="transmembrane region" description="Helical" evidence="13">
    <location>
        <begin position="173"/>
        <end position="206"/>
    </location>
</feature>
<proteinExistence type="inferred from homology"/>
<dbReference type="EMBL" id="VSSQ01000035">
    <property type="protein sequence ID" value="MPL67002.1"/>
    <property type="molecule type" value="Genomic_DNA"/>
</dbReference>
<keyword evidence="9" id="KW-0862">Zinc</keyword>
<keyword evidence="4" id="KW-1003">Cell membrane</keyword>
<accession>A0A644TL02</accession>
<dbReference type="GO" id="GO:0006508">
    <property type="term" value="P:proteolysis"/>
    <property type="evidence" value="ECO:0007669"/>
    <property type="project" value="UniProtKB-KW"/>
</dbReference>
<evidence type="ECO:0000256" key="3">
    <source>
        <dbReference type="ARBA" id="ARBA00007931"/>
    </source>
</evidence>
<sequence length="207" mass="23023">MLSLDSGIIFRIPALLIAITVHEYAHGQVSYSLGDPTPKLEGRLTMNPLAHLDFLGAIMLILVGFGWAKPVGINPSYYKNYKQDIMKVAFAGPGANLLLCFLATFLILFLGKLGFLSQGVYQFLRWLQLYNVWFAFFNLIPIPPLDGSKILMALLPSQRAYAYEQTIAPYSMYILIAICFTGIVSTIITPFVTLYMGLVNLVLGVLF</sequence>
<evidence type="ECO:0000256" key="6">
    <source>
        <dbReference type="ARBA" id="ARBA00022692"/>
    </source>
</evidence>
<dbReference type="GO" id="GO:0046872">
    <property type="term" value="F:metal ion binding"/>
    <property type="evidence" value="ECO:0007669"/>
    <property type="project" value="UniProtKB-KW"/>
</dbReference>
<evidence type="ECO:0000256" key="4">
    <source>
        <dbReference type="ARBA" id="ARBA00022475"/>
    </source>
</evidence>
<dbReference type="PANTHER" id="PTHR35864">
    <property type="entry name" value="ZINC METALLOPROTEASE MJ0611-RELATED"/>
    <property type="match status" value="1"/>
</dbReference>
<reference evidence="15" key="1">
    <citation type="submission" date="2019-08" db="EMBL/GenBank/DDBJ databases">
        <authorList>
            <person name="Kucharzyk K."/>
            <person name="Murdoch R.W."/>
            <person name="Higgins S."/>
            <person name="Loffler F."/>
        </authorList>
    </citation>
    <scope>NUCLEOTIDE SEQUENCE</scope>
</reference>
<dbReference type="CDD" id="cd06158">
    <property type="entry name" value="S2P-M50_like_1"/>
    <property type="match status" value="1"/>
</dbReference>
<keyword evidence="12 13" id="KW-0472">Membrane</keyword>
<evidence type="ECO:0000256" key="12">
    <source>
        <dbReference type="ARBA" id="ARBA00023136"/>
    </source>
</evidence>
<comment type="caution">
    <text evidence="15">The sequence shown here is derived from an EMBL/GenBank/DDBJ whole genome shotgun (WGS) entry which is preliminary data.</text>
</comment>
<keyword evidence="8" id="KW-0378">Hydrolase</keyword>
<dbReference type="InterPro" id="IPR008915">
    <property type="entry name" value="Peptidase_M50"/>
</dbReference>
<keyword evidence="6 13" id="KW-0812">Transmembrane</keyword>
<keyword evidence="10 13" id="KW-1133">Transmembrane helix</keyword>
<evidence type="ECO:0000256" key="7">
    <source>
        <dbReference type="ARBA" id="ARBA00022723"/>
    </source>
</evidence>
<evidence type="ECO:0000256" key="11">
    <source>
        <dbReference type="ARBA" id="ARBA00023049"/>
    </source>
</evidence>
<feature type="transmembrane region" description="Helical" evidence="13">
    <location>
        <begin position="88"/>
        <end position="111"/>
    </location>
</feature>
<evidence type="ECO:0000256" key="10">
    <source>
        <dbReference type="ARBA" id="ARBA00022989"/>
    </source>
</evidence>
<evidence type="ECO:0000256" key="5">
    <source>
        <dbReference type="ARBA" id="ARBA00022670"/>
    </source>
</evidence>
<evidence type="ECO:0000256" key="2">
    <source>
        <dbReference type="ARBA" id="ARBA00004651"/>
    </source>
</evidence>
<comment type="subcellular location">
    <subcellularLocation>
        <location evidence="2">Cell membrane</location>
        <topology evidence="2">Multi-pass membrane protein</topology>
    </subcellularLocation>
</comment>
<comment type="cofactor">
    <cofactor evidence="1">
        <name>Zn(2+)</name>
        <dbReference type="ChEBI" id="CHEBI:29105"/>
    </cofactor>
</comment>
<feature type="transmembrane region" description="Helical" evidence="13">
    <location>
        <begin position="49"/>
        <end position="68"/>
    </location>
</feature>
<name>A0A644TL02_9ZZZZ</name>
<organism evidence="15">
    <name type="scientific">bioreactor metagenome</name>
    <dbReference type="NCBI Taxonomy" id="1076179"/>
    <lineage>
        <taxon>unclassified sequences</taxon>
        <taxon>metagenomes</taxon>
        <taxon>ecological metagenomes</taxon>
    </lineage>
</organism>
<evidence type="ECO:0000256" key="8">
    <source>
        <dbReference type="ARBA" id="ARBA00022801"/>
    </source>
</evidence>